<keyword evidence="1" id="KW-1133">Transmembrane helix</keyword>
<proteinExistence type="predicted"/>
<dbReference type="Proteomes" id="UP000077271">
    <property type="component" value="Unassembled WGS sequence"/>
</dbReference>
<dbReference type="AlphaFoldDB" id="A0A177L2R9"/>
<name>A0A177L2R9_9BACI</name>
<accession>A0A177L2R9</accession>
<keyword evidence="1" id="KW-0812">Transmembrane</keyword>
<comment type="caution">
    <text evidence="2">The sequence shown here is derived from an EMBL/GenBank/DDBJ whole genome shotgun (WGS) entry which is preliminary data.</text>
</comment>
<evidence type="ECO:0000256" key="1">
    <source>
        <dbReference type="SAM" id="Phobius"/>
    </source>
</evidence>
<feature type="transmembrane region" description="Helical" evidence="1">
    <location>
        <begin position="61"/>
        <end position="81"/>
    </location>
</feature>
<dbReference type="EMBL" id="LQWZ01000001">
    <property type="protein sequence ID" value="OAH59627.1"/>
    <property type="molecule type" value="Genomic_DNA"/>
</dbReference>
<evidence type="ECO:0000313" key="2">
    <source>
        <dbReference type="EMBL" id="OAH59627.1"/>
    </source>
</evidence>
<sequence length="137" mass="16279">MFSLRGDVHKIYLRLKKVSGEDQSFNQMKELMEIDEIQRLYQSIDSSILKKILYRMIKEKTGSGTIPIYVSAVPWLCFLFAKQLQQFLFDEGSLLWVFFVFIYITILFISVILHFHEKSWAAVHIEIIQDILEKRNE</sequence>
<protein>
    <submittedName>
        <fullName evidence="2">Uncharacterized protein</fullName>
    </submittedName>
</protein>
<organism evidence="2 3">
    <name type="scientific">Domibacillus aminovorans</name>
    <dbReference type="NCBI Taxonomy" id="29332"/>
    <lineage>
        <taxon>Bacteria</taxon>
        <taxon>Bacillati</taxon>
        <taxon>Bacillota</taxon>
        <taxon>Bacilli</taxon>
        <taxon>Bacillales</taxon>
        <taxon>Bacillaceae</taxon>
        <taxon>Domibacillus</taxon>
    </lineage>
</organism>
<keyword evidence="1" id="KW-0472">Membrane</keyword>
<feature type="transmembrane region" description="Helical" evidence="1">
    <location>
        <begin position="93"/>
        <end position="115"/>
    </location>
</feature>
<reference evidence="2 3" key="1">
    <citation type="submission" date="2016-01" db="EMBL/GenBank/DDBJ databases">
        <title>Investigation of taxonomic status of Bacillus aminovorans.</title>
        <authorList>
            <person name="Verma A."/>
            <person name="Pal Y."/>
            <person name="Krishnamurthi S."/>
        </authorList>
    </citation>
    <scope>NUCLEOTIDE SEQUENCE [LARGE SCALE GENOMIC DNA]</scope>
    <source>
        <strain evidence="2 3">DSM 4337</strain>
    </source>
</reference>
<dbReference type="RefSeq" id="WP_018392001.1">
    <property type="nucleotide sequence ID" value="NZ_LQWZ01000001.1"/>
</dbReference>
<dbReference type="OrthoDB" id="2734115at2"/>
<gene>
    <name evidence="2" type="ORF">AWH48_00540</name>
</gene>
<evidence type="ECO:0000313" key="3">
    <source>
        <dbReference type="Proteomes" id="UP000077271"/>
    </source>
</evidence>